<feature type="region of interest" description="Disordered" evidence="1">
    <location>
        <begin position="1088"/>
        <end position="1109"/>
    </location>
</feature>
<evidence type="ECO:0000256" key="1">
    <source>
        <dbReference type="SAM" id="MobiDB-lite"/>
    </source>
</evidence>
<proteinExistence type="predicted"/>
<keyword evidence="4" id="KW-1185">Reference proteome</keyword>
<evidence type="ECO:0000256" key="2">
    <source>
        <dbReference type="SAM" id="Phobius"/>
    </source>
</evidence>
<evidence type="ECO:0000313" key="3">
    <source>
        <dbReference type="EMBL" id="KAL3823776.1"/>
    </source>
</evidence>
<protein>
    <recommendedName>
        <fullName evidence="5">Inosine/uridine-preferring nucleoside hydrolase domain-containing protein</fullName>
    </recommendedName>
</protein>
<evidence type="ECO:0008006" key="5">
    <source>
        <dbReference type="Google" id="ProtNLM"/>
    </source>
</evidence>
<dbReference type="EMBL" id="JALLPB020000029">
    <property type="protein sequence ID" value="KAL3823776.1"/>
    <property type="molecule type" value="Genomic_DNA"/>
</dbReference>
<dbReference type="SUPFAM" id="SSF53590">
    <property type="entry name" value="Nucleoside hydrolase"/>
    <property type="match status" value="1"/>
</dbReference>
<dbReference type="Gene3D" id="3.90.245.10">
    <property type="entry name" value="Ribonucleoside hydrolase-like"/>
    <property type="match status" value="3"/>
</dbReference>
<comment type="caution">
    <text evidence="3">The sequence shown here is derived from an EMBL/GenBank/DDBJ whole genome shotgun (WGS) entry which is preliminary data.</text>
</comment>
<gene>
    <name evidence="3" type="ORF">ACHAXA_011563</name>
</gene>
<dbReference type="Proteomes" id="UP001530377">
    <property type="component" value="Unassembled WGS sequence"/>
</dbReference>
<organism evidence="3 4">
    <name type="scientific">Cyclostephanos tholiformis</name>
    <dbReference type="NCBI Taxonomy" id="382380"/>
    <lineage>
        <taxon>Eukaryota</taxon>
        <taxon>Sar</taxon>
        <taxon>Stramenopiles</taxon>
        <taxon>Ochrophyta</taxon>
        <taxon>Bacillariophyta</taxon>
        <taxon>Coscinodiscophyceae</taxon>
        <taxon>Thalassiosirophycidae</taxon>
        <taxon>Stephanodiscales</taxon>
        <taxon>Stephanodiscaceae</taxon>
        <taxon>Cyclostephanos</taxon>
    </lineage>
</organism>
<feature type="transmembrane region" description="Helical" evidence="2">
    <location>
        <begin position="7"/>
        <end position="26"/>
    </location>
</feature>
<evidence type="ECO:0000313" key="4">
    <source>
        <dbReference type="Proteomes" id="UP001530377"/>
    </source>
</evidence>
<dbReference type="InterPro" id="IPR036452">
    <property type="entry name" value="Ribo_hydro-like"/>
</dbReference>
<sequence>MSTRTSSTNLMIGAAAIAGLSVYWIVAAYRKPSKEDIDFLLAKVAELQQRLDELEKGEEDKEIISLGRKDSPPQWMSKSSSLMHRRQVRQGDESIKDDDSDANVLPPPYEEEDSVFAPPQIITTKPREDKATQFLKGQDSISHHSITAQASTTSTSIDRAPVPIVLISDPGQDLDDEMMFIMARHLVDLKLISLEGVIANLSPSFARARLTRGTLDLLGLHRVPVGIGSDGGDLLGTHESDQFESTASSYIINENGEAARSLESGFRLLHRLYDAAPDVEYVDVDRVDIQDEIAGVQEFSKLKYEDRDNGRGNIKIQHENSTTSKKIVKGGLTIVITSSMKDIAIFVRESPTLFASKTREVVVMGGCKPVHITNPKTGLTTDDTSVLQSSSQNSSLNVWETLSNIECEPDAANNNSFDPAASAFFYSQCQKMNITLTVVSRFAAYSAKMPRSVYDDLALTGSSIGWRLRNSQRCSIDQLWRRACSLDPEIRQGLPLRCDRKWFINTFCGGVDDQSRCSADTAWDLVTGFMQYDTIALFAAVPAIREQFFDPFVMPPLQTAKRQDSDGIKDEFLSGDPSYVSERRLSGESISSHFFSFSSGVKLRRRRSTYPGPPAMARAIARARKDSELIETPFQSPVSSIPEAFDRGTRNLIGISDEVHNINDPTLLINLLKTGYRQGILCDHFPQSHIILHLQLRWDNLADTLLMCLMLRSLWDMRLASVLGVIVSIDPSDSNVAEEPDVVKVSEKILGDDSTVDDQSFPTLSDLAENIHETLTSIGLAHIKFIVVSGKDLNEHKILSTQAFCELYQAAPPIGVTLVLTATFTSVWPFAESHPDLFRNKTVRVVHSGGALIWPAQWGWAAVPFAHDEDDHNDSNEDPSKMHLTEQMILVPDPAAQNHRLDMSSAQLFYKRSQALSVPMVILSRHVAKECCLSRNFFDILGSHGGDVGRRIYDSERKSLLHLWKCSCAPTGSGARGNLPERCDANWFAENFCAGTLASSEDEVWQNVEAVNLYSPIALLAALPGETLKAYFHTMPFPVRSATHHVIGLTEEVPPRNVVNPCELRKLVVQSLLSAALVNESTFRKDTPPSVPIRMKHEPRRLSNSSSRGPFASSIISTLTFSGGHGVNEDDTWSFNEADRKVLFGRTLAQASKNAVMPKDKKRKFVMDLESEIAATVRFIPPQALEAVKN</sequence>
<keyword evidence="2" id="KW-0472">Membrane</keyword>
<feature type="region of interest" description="Disordered" evidence="1">
    <location>
        <begin position="56"/>
        <end position="103"/>
    </location>
</feature>
<accession>A0ABD3SGR1</accession>
<feature type="compositionally biased region" description="Basic and acidic residues" evidence="1">
    <location>
        <begin position="56"/>
        <end position="71"/>
    </location>
</feature>
<keyword evidence="2" id="KW-0812">Transmembrane</keyword>
<reference evidence="3 4" key="1">
    <citation type="submission" date="2024-10" db="EMBL/GenBank/DDBJ databases">
        <title>Updated reference genomes for cyclostephanoid diatoms.</title>
        <authorList>
            <person name="Roberts W.R."/>
            <person name="Alverson A.J."/>
        </authorList>
    </citation>
    <scope>NUCLEOTIDE SEQUENCE [LARGE SCALE GENOMIC DNA]</scope>
    <source>
        <strain evidence="3 4">AJA228-03</strain>
    </source>
</reference>
<keyword evidence="2" id="KW-1133">Transmembrane helix</keyword>
<dbReference type="AlphaFoldDB" id="A0ABD3SGR1"/>
<name>A0ABD3SGR1_9STRA</name>